<gene>
    <name evidence="1" type="ORF">GWO12_10285</name>
</gene>
<accession>A0AAE5CDB8</accession>
<dbReference type="AlphaFoldDB" id="A0AAE5CDB8"/>
<proteinExistence type="predicted"/>
<evidence type="ECO:0000313" key="2">
    <source>
        <dbReference type="Proteomes" id="UP000702544"/>
    </source>
</evidence>
<comment type="caution">
    <text evidence="1">The sequence shown here is derived from an EMBL/GenBank/DDBJ whole genome shotgun (WGS) entry which is preliminary data.</text>
</comment>
<name>A0AAE5CDB8_9BACT</name>
<dbReference type="EMBL" id="JAACAK010000083">
    <property type="protein sequence ID" value="NIR75479.1"/>
    <property type="molecule type" value="Genomic_DNA"/>
</dbReference>
<protein>
    <submittedName>
        <fullName evidence="1">Trm112 family protein</fullName>
    </submittedName>
</protein>
<organism evidence="1 2">
    <name type="scientific">Candidatus Kutchimonas denitrificans</name>
    <dbReference type="NCBI Taxonomy" id="3056748"/>
    <lineage>
        <taxon>Bacteria</taxon>
        <taxon>Pseudomonadati</taxon>
        <taxon>Gemmatimonadota</taxon>
        <taxon>Gemmatimonadia</taxon>
        <taxon>Candidatus Palauibacterales</taxon>
        <taxon>Candidatus Palauibacteraceae</taxon>
        <taxon>Candidatus Kutchimonas</taxon>
    </lineage>
</organism>
<evidence type="ECO:0000313" key="1">
    <source>
        <dbReference type="EMBL" id="NIR75479.1"/>
    </source>
</evidence>
<reference evidence="1 2" key="1">
    <citation type="submission" date="2020-01" db="EMBL/GenBank/DDBJ databases">
        <title>Genomes assembled from Gulf of Kutch pelagic sediment metagenomes.</title>
        <authorList>
            <person name="Chandrashekar M."/>
            <person name="Mahajan M.S."/>
            <person name="Dave K.J."/>
            <person name="Vatsa P."/>
            <person name="Nathani N.M."/>
        </authorList>
    </citation>
    <scope>NUCLEOTIDE SEQUENCE [LARGE SCALE GENOMIC DNA]</scope>
    <source>
        <strain evidence="1">KS3-K002</strain>
    </source>
</reference>
<sequence>MFFELTDLLTCPRCGPQHGLVLLVKDVEDRRVREGWLGCPNCRNDYPVEAGVADLRLAPGPETEAKPPYHEEELSIKIMALSGLEQEKAVLALDGRLAHAASAIVERAPELEIIVLLGSRDAGGVEAGVSRIMYDVEIPLAERALRCIALAPGGDPERVAAASRRVAGEGRLVLFDAREEDIEAAKSDGLTVLAAEGSTAVAERRSGSLPIVG</sequence>
<dbReference type="SUPFAM" id="SSF158997">
    <property type="entry name" value="Trm112p-like"/>
    <property type="match status" value="1"/>
</dbReference>
<dbReference type="Proteomes" id="UP000702544">
    <property type="component" value="Unassembled WGS sequence"/>
</dbReference>